<evidence type="ECO:0000256" key="2">
    <source>
        <dbReference type="ARBA" id="ARBA00022736"/>
    </source>
</evidence>
<name>A0ABW1UD48_9LACO</name>
<dbReference type="InterPro" id="IPR003500">
    <property type="entry name" value="RpiB_LacA_LacB"/>
</dbReference>
<dbReference type="GO" id="GO:0016853">
    <property type="term" value="F:isomerase activity"/>
    <property type="evidence" value="ECO:0007669"/>
    <property type="project" value="UniProtKB-KW"/>
</dbReference>
<dbReference type="PANTHER" id="PTHR30345">
    <property type="entry name" value="RIBOSE-5-PHOSPHATE ISOMERASE B"/>
    <property type="match status" value="1"/>
</dbReference>
<organism evidence="4 5">
    <name type="scientific">Lactiplantibacillus daoliensis</name>
    <dbReference type="NCBI Taxonomy" id="2559916"/>
    <lineage>
        <taxon>Bacteria</taxon>
        <taxon>Bacillati</taxon>
        <taxon>Bacillota</taxon>
        <taxon>Bacilli</taxon>
        <taxon>Lactobacillales</taxon>
        <taxon>Lactobacillaceae</taxon>
        <taxon>Lactiplantibacillus</taxon>
    </lineage>
</organism>
<protein>
    <submittedName>
        <fullName evidence="4">RpiB/LacA/LacB family sugar-phosphate isomerase</fullName>
        <ecNumber evidence="4">5.3.1.-</ecNumber>
    </submittedName>
</protein>
<dbReference type="NCBIfam" id="NF006753">
    <property type="entry name" value="PRK09273.1"/>
    <property type="match status" value="1"/>
</dbReference>
<evidence type="ECO:0000313" key="5">
    <source>
        <dbReference type="Proteomes" id="UP001596227"/>
    </source>
</evidence>
<keyword evidence="2" id="KW-0423">Lactose metabolism</keyword>
<dbReference type="RefSeq" id="WP_137607525.1">
    <property type="nucleotide sequence ID" value="NZ_BJDH01000005.1"/>
</dbReference>
<dbReference type="EC" id="5.3.1.-" evidence="4"/>
<dbReference type="EMBL" id="JBHSSB010000004">
    <property type="protein sequence ID" value="MFC6294021.1"/>
    <property type="molecule type" value="Genomic_DNA"/>
</dbReference>
<dbReference type="Proteomes" id="UP001596227">
    <property type="component" value="Unassembled WGS sequence"/>
</dbReference>
<evidence type="ECO:0000256" key="3">
    <source>
        <dbReference type="ARBA" id="ARBA00023235"/>
    </source>
</evidence>
<dbReference type="SUPFAM" id="SSF89623">
    <property type="entry name" value="Ribose/Galactose isomerase RpiB/AlsB"/>
    <property type="match status" value="1"/>
</dbReference>
<keyword evidence="3 4" id="KW-0413">Isomerase</keyword>
<reference evidence="5" key="1">
    <citation type="journal article" date="2019" name="Int. J. Syst. Evol. Microbiol.">
        <title>The Global Catalogue of Microorganisms (GCM) 10K type strain sequencing project: providing services to taxonomists for standard genome sequencing and annotation.</title>
        <authorList>
            <consortium name="The Broad Institute Genomics Platform"/>
            <consortium name="The Broad Institute Genome Sequencing Center for Infectious Disease"/>
            <person name="Wu L."/>
            <person name="Ma J."/>
        </authorList>
    </citation>
    <scope>NUCLEOTIDE SEQUENCE [LARGE SCALE GENOMIC DNA]</scope>
    <source>
        <strain evidence="5">CCM 8934</strain>
    </source>
</reference>
<evidence type="ECO:0000256" key="1">
    <source>
        <dbReference type="ARBA" id="ARBA00008754"/>
    </source>
</evidence>
<dbReference type="Pfam" id="PF02502">
    <property type="entry name" value="LacAB_rpiB"/>
    <property type="match status" value="1"/>
</dbReference>
<gene>
    <name evidence="4" type="ORF">ACFQH1_02060</name>
</gene>
<dbReference type="PANTHER" id="PTHR30345:SF6">
    <property type="entry name" value="RIBOSE 5-PHOSPHATE ISOMERASE"/>
    <property type="match status" value="1"/>
</dbReference>
<comment type="caution">
    <text evidence="4">The sequence shown here is derived from an EMBL/GenBank/DDBJ whole genome shotgun (WGS) entry which is preliminary data.</text>
</comment>
<dbReference type="InterPro" id="IPR036569">
    <property type="entry name" value="RpiB_LacA_LacB_sf"/>
</dbReference>
<evidence type="ECO:0000313" key="4">
    <source>
        <dbReference type="EMBL" id="MFC6294021.1"/>
    </source>
</evidence>
<sequence>MKIAVIQATTQLNKNDLLFQATQQAAGAENEVINFGVFEHNPKLSYVQVSLLVGLLLNTKTVDYVITGCSSGNGMAIACNSLPNVICGYLPTPSDAYLFGRINHGNCVSLPLGLNFGWAGELNLKFTLEKLFDGPMNTGYPRAASERKEHDALMLQNITRLTHTNLIDTINQIDSDFMAPIYQKYDVFDYIFKNGKDRQLVIQLKTIMTTCN</sequence>
<comment type="similarity">
    <text evidence="1">Belongs to the LacAB/RpiB family.</text>
</comment>
<keyword evidence="5" id="KW-1185">Reference proteome</keyword>
<proteinExistence type="inferred from homology"/>
<dbReference type="Gene3D" id="3.40.1400.10">
    <property type="entry name" value="Sugar-phosphate isomerase, RpiB/LacA/LacB"/>
    <property type="match status" value="1"/>
</dbReference>
<accession>A0ABW1UD48</accession>